<accession>A0ABD0ZFH0</accession>
<evidence type="ECO:0000256" key="1">
    <source>
        <dbReference type="ARBA" id="ARBA00004123"/>
    </source>
</evidence>
<feature type="region of interest" description="Disordered" evidence="3">
    <location>
        <begin position="1"/>
        <end position="69"/>
    </location>
</feature>
<dbReference type="PANTHER" id="PTHR33432">
    <property type="entry name" value="PROTEIN EMSY-LIKE 4"/>
    <property type="match status" value="1"/>
</dbReference>
<feature type="compositionally biased region" description="Polar residues" evidence="3">
    <location>
        <begin position="1"/>
        <end position="12"/>
    </location>
</feature>
<dbReference type="AlphaFoldDB" id="A0ABD0ZFH0"/>
<evidence type="ECO:0000313" key="6">
    <source>
        <dbReference type="Proteomes" id="UP001558713"/>
    </source>
</evidence>
<evidence type="ECO:0000259" key="4">
    <source>
        <dbReference type="PROSITE" id="PS51138"/>
    </source>
</evidence>
<evidence type="ECO:0000256" key="2">
    <source>
        <dbReference type="ARBA" id="ARBA00023242"/>
    </source>
</evidence>
<dbReference type="Proteomes" id="UP001558713">
    <property type="component" value="Unassembled WGS sequence"/>
</dbReference>
<dbReference type="Gene3D" id="1.10.1240.40">
    <property type="entry name" value="ENT domain"/>
    <property type="match status" value="1"/>
</dbReference>
<feature type="domain" description="ENT" evidence="4">
    <location>
        <begin position="66"/>
        <end position="154"/>
    </location>
</feature>
<evidence type="ECO:0000313" key="5">
    <source>
        <dbReference type="EMBL" id="KAL1193432.1"/>
    </source>
</evidence>
<reference evidence="5 6" key="1">
    <citation type="submission" date="2024-04" db="EMBL/GenBank/DDBJ databases">
        <title>Genome assembly C_amara_ONT_v2.</title>
        <authorList>
            <person name="Yant L."/>
            <person name="Moore C."/>
            <person name="Slenker M."/>
        </authorList>
    </citation>
    <scope>NUCLEOTIDE SEQUENCE [LARGE SCALE GENOMIC DNA]</scope>
    <source>
        <tissue evidence="5">Leaf</tissue>
    </source>
</reference>
<proteinExistence type="predicted"/>
<gene>
    <name evidence="5" type="ORF">V5N11_019167</name>
</gene>
<dbReference type="Pfam" id="PF03735">
    <property type="entry name" value="ENT"/>
    <property type="match status" value="1"/>
</dbReference>
<keyword evidence="2" id="KW-0539">Nucleus</keyword>
<evidence type="ECO:0000256" key="3">
    <source>
        <dbReference type="SAM" id="MobiDB-lite"/>
    </source>
</evidence>
<dbReference type="PROSITE" id="PS51138">
    <property type="entry name" value="ENT"/>
    <property type="match status" value="1"/>
</dbReference>
<dbReference type="InterPro" id="IPR036142">
    <property type="entry name" value="ENT_dom-like_sf"/>
</dbReference>
<dbReference type="GO" id="GO:0005634">
    <property type="term" value="C:nucleus"/>
    <property type="evidence" value="ECO:0007669"/>
    <property type="project" value="UniProtKB-SubCell"/>
</dbReference>
<name>A0ABD0ZFH0_CARAN</name>
<dbReference type="EMBL" id="JBANAX010000783">
    <property type="protein sequence ID" value="KAL1193432.1"/>
    <property type="molecule type" value="Genomic_DNA"/>
</dbReference>
<dbReference type="SUPFAM" id="SSF158639">
    <property type="entry name" value="ENT-like"/>
    <property type="match status" value="1"/>
</dbReference>
<sequence length="274" mass="31253">MANQNDQGTNSPAEDPTFLPLKKRAMAEKSLVGSSRAPESDFSDSSGDSSSDDEDELMDLSGNDSRQPDLEELQEKAYYSVLRAFTTETSTISDKRTRIIERLMNEWKIANETHVSFADKIQKDLVMYIYPITKAFYLEDLISPLPCLKFHLCLLREDEKEMQIAQEKPLTKPATWSSPIVPKPRASWGNVNPESLLGTYVSIKKPDEAQFEEFIIKAYDAEQDMHRLETTNSNAMETDEMIDLREIPSALIMWETGKKPDFDAPKLPTRRTLF</sequence>
<dbReference type="SMART" id="SM01191">
    <property type="entry name" value="ENT"/>
    <property type="match status" value="1"/>
</dbReference>
<organism evidence="5 6">
    <name type="scientific">Cardamine amara subsp. amara</name>
    <dbReference type="NCBI Taxonomy" id="228776"/>
    <lineage>
        <taxon>Eukaryota</taxon>
        <taxon>Viridiplantae</taxon>
        <taxon>Streptophyta</taxon>
        <taxon>Embryophyta</taxon>
        <taxon>Tracheophyta</taxon>
        <taxon>Spermatophyta</taxon>
        <taxon>Magnoliopsida</taxon>
        <taxon>eudicotyledons</taxon>
        <taxon>Gunneridae</taxon>
        <taxon>Pentapetalae</taxon>
        <taxon>rosids</taxon>
        <taxon>malvids</taxon>
        <taxon>Brassicales</taxon>
        <taxon>Brassicaceae</taxon>
        <taxon>Cardamineae</taxon>
        <taxon>Cardamine</taxon>
    </lineage>
</organism>
<dbReference type="InterPro" id="IPR005491">
    <property type="entry name" value="ENT_dom"/>
</dbReference>
<dbReference type="InterPro" id="IPR033485">
    <property type="entry name" value="EMSY-LIKE_plant"/>
</dbReference>
<comment type="subcellular location">
    <subcellularLocation>
        <location evidence="1">Nucleus</location>
    </subcellularLocation>
</comment>
<comment type="caution">
    <text evidence="5">The sequence shown here is derived from an EMBL/GenBank/DDBJ whole genome shotgun (WGS) entry which is preliminary data.</text>
</comment>
<protein>
    <submittedName>
        <fullName evidence="5">Protein EMSY-LIKE 1</fullName>
    </submittedName>
</protein>
<dbReference type="PANTHER" id="PTHR33432:SF17">
    <property type="entry name" value="EMSY N TERMINUS (ENT) DOMAIN-CONTAINING PROTEIN"/>
    <property type="match status" value="1"/>
</dbReference>
<keyword evidence="6" id="KW-1185">Reference proteome</keyword>